<comment type="similarity">
    <text evidence="1">Belongs to the arylamine N-acetyltransferase family.</text>
</comment>
<dbReference type="SUPFAM" id="SSF54001">
    <property type="entry name" value="Cysteine proteinases"/>
    <property type="match status" value="1"/>
</dbReference>
<reference evidence="2 3" key="1">
    <citation type="submission" date="2019-07" db="EMBL/GenBank/DDBJ databases">
        <authorList>
            <person name="Park Y.J."/>
            <person name="Jeong S.E."/>
            <person name="Jung H.S."/>
        </authorList>
    </citation>
    <scope>NUCLEOTIDE SEQUENCE [LARGE SCALE GENOMIC DNA]</scope>
    <source>
        <strain evidence="3">P16(2019)</strain>
    </source>
</reference>
<dbReference type="PANTHER" id="PTHR11786">
    <property type="entry name" value="N-HYDROXYARYLAMINE O-ACETYLTRANSFERASE"/>
    <property type="match status" value="1"/>
</dbReference>
<dbReference type="AlphaFoldDB" id="A0A554A1S0"/>
<name>A0A554A1S0_9BACI</name>
<proteinExistence type="inferred from homology"/>
<gene>
    <name evidence="2" type="ORF">FN960_03675</name>
</gene>
<comment type="caution">
    <text evidence="2">The sequence shown here is derived from an EMBL/GenBank/DDBJ whole genome shotgun (WGS) entry which is preliminary data.</text>
</comment>
<keyword evidence="2" id="KW-0808">Transferase</keyword>
<evidence type="ECO:0000256" key="1">
    <source>
        <dbReference type="ARBA" id="ARBA00006547"/>
    </source>
</evidence>
<keyword evidence="3" id="KW-1185">Reference proteome</keyword>
<dbReference type="RefSeq" id="WP_143847061.1">
    <property type="nucleotide sequence ID" value="NZ_VLXZ01000002.1"/>
</dbReference>
<accession>A0A554A1S0</accession>
<organism evidence="2 3">
    <name type="scientific">Alkalicoccobacillus porphyridii</name>
    <dbReference type="NCBI Taxonomy" id="2597270"/>
    <lineage>
        <taxon>Bacteria</taxon>
        <taxon>Bacillati</taxon>
        <taxon>Bacillota</taxon>
        <taxon>Bacilli</taxon>
        <taxon>Bacillales</taxon>
        <taxon>Bacillaceae</taxon>
        <taxon>Alkalicoccobacillus</taxon>
    </lineage>
</organism>
<dbReference type="Proteomes" id="UP000318521">
    <property type="component" value="Unassembled WGS sequence"/>
</dbReference>
<dbReference type="Gene3D" id="3.30.2140.20">
    <property type="match status" value="1"/>
</dbReference>
<dbReference type="Pfam" id="PF00797">
    <property type="entry name" value="Acetyltransf_2"/>
    <property type="match status" value="1"/>
</dbReference>
<protein>
    <submittedName>
        <fullName evidence="2">Arylamine N-acetyltransferase</fullName>
    </submittedName>
</protein>
<dbReference type="InterPro" id="IPR001447">
    <property type="entry name" value="Arylamine_N-AcTrfase"/>
</dbReference>
<dbReference type="OrthoDB" id="2845539at2"/>
<dbReference type="InterPro" id="IPR038765">
    <property type="entry name" value="Papain-like_cys_pep_sf"/>
</dbReference>
<dbReference type="EMBL" id="VLXZ01000002">
    <property type="protein sequence ID" value="TSB47633.1"/>
    <property type="molecule type" value="Genomic_DNA"/>
</dbReference>
<evidence type="ECO:0000313" key="2">
    <source>
        <dbReference type="EMBL" id="TSB47633.1"/>
    </source>
</evidence>
<evidence type="ECO:0000313" key="3">
    <source>
        <dbReference type="Proteomes" id="UP000318521"/>
    </source>
</evidence>
<dbReference type="InterPro" id="IPR053710">
    <property type="entry name" value="Arylamine_NAT_domain_sf"/>
</dbReference>
<sequence length="271" mass="31372">MKKETAKDYVEAMNLCIKNPTIEFLNELCKAHLHTFAFENISKLYLTKKGEQWVPSVEKFINHYSTYQFGGTCYTLNSSFLELLLELGFDGYPIMLGQDHLAIIVKLNQRVYYVDVGSAAPIFEPIDLHTKENASRKFANEEIKIITSEKGYEYVRWVDGKLRQTEWTFDIKQSIGLEQFKPVYLKSIQPGRAFMKILRCQLWQTDKQRSLSLLNNVFTIRYEDGHTTAFTLSTVGDIEKVLEQEFRLGKLPVRGAIEELSRLGVDVFTKE</sequence>
<dbReference type="GO" id="GO:0016407">
    <property type="term" value="F:acetyltransferase activity"/>
    <property type="evidence" value="ECO:0007669"/>
    <property type="project" value="InterPro"/>
</dbReference>
<dbReference type="PANTHER" id="PTHR11786:SF0">
    <property type="entry name" value="ARYLAMINE N-ACETYLTRANSFERASE 4-RELATED"/>
    <property type="match status" value="1"/>
</dbReference>